<reference evidence="2" key="1">
    <citation type="journal article" date="2013" name="Nat. Commun.">
        <title>Whole-genome sequencing of Oryza brachyantha reveals mechanisms underlying Oryza genome evolution.</title>
        <authorList>
            <person name="Chen J."/>
            <person name="Huang Q."/>
            <person name="Gao D."/>
            <person name="Wang J."/>
            <person name="Lang Y."/>
            <person name="Liu T."/>
            <person name="Li B."/>
            <person name="Bai Z."/>
            <person name="Luis Goicoechea J."/>
            <person name="Liang C."/>
            <person name="Chen C."/>
            <person name="Zhang W."/>
            <person name="Sun S."/>
            <person name="Liao Y."/>
            <person name="Zhang X."/>
            <person name="Yang L."/>
            <person name="Song C."/>
            <person name="Wang M."/>
            <person name="Shi J."/>
            <person name="Liu G."/>
            <person name="Liu J."/>
            <person name="Zhou H."/>
            <person name="Zhou W."/>
            <person name="Yu Q."/>
            <person name="An N."/>
            <person name="Chen Y."/>
            <person name="Cai Q."/>
            <person name="Wang B."/>
            <person name="Liu B."/>
            <person name="Min J."/>
            <person name="Huang Y."/>
            <person name="Wu H."/>
            <person name="Li Z."/>
            <person name="Zhang Y."/>
            <person name="Yin Y."/>
            <person name="Song W."/>
            <person name="Jiang J."/>
            <person name="Jackson S.A."/>
            <person name="Wing R.A."/>
            <person name="Wang J."/>
            <person name="Chen M."/>
        </authorList>
    </citation>
    <scope>NUCLEOTIDE SEQUENCE [LARGE SCALE GENOMIC DNA]</scope>
    <source>
        <strain evidence="2">cv. IRGC 101232</strain>
    </source>
</reference>
<accession>J3MVU1</accession>
<proteinExistence type="predicted"/>
<keyword evidence="1" id="KW-0812">Transmembrane</keyword>
<dbReference type="Gramene" id="OB09G11190.1">
    <property type="protein sequence ID" value="OB09G11190.1"/>
    <property type="gene ID" value="OB09G11190"/>
</dbReference>
<name>J3MVU1_ORYBR</name>
<feature type="transmembrane region" description="Helical" evidence="1">
    <location>
        <begin position="149"/>
        <end position="167"/>
    </location>
</feature>
<organism evidence="2">
    <name type="scientific">Oryza brachyantha</name>
    <name type="common">malo sina</name>
    <dbReference type="NCBI Taxonomy" id="4533"/>
    <lineage>
        <taxon>Eukaryota</taxon>
        <taxon>Viridiplantae</taxon>
        <taxon>Streptophyta</taxon>
        <taxon>Embryophyta</taxon>
        <taxon>Tracheophyta</taxon>
        <taxon>Spermatophyta</taxon>
        <taxon>Magnoliopsida</taxon>
        <taxon>Liliopsida</taxon>
        <taxon>Poales</taxon>
        <taxon>Poaceae</taxon>
        <taxon>BOP clade</taxon>
        <taxon>Oryzoideae</taxon>
        <taxon>Oryzeae</taxon>
        <taxon>Oryzinae</taxon>
        <taxon>Oryza</taxon>
    </lineage>
</organism>
<protein>
    <submittedName>
        <fullName evidence="2">Uncharacterized protein</fullName>
    </submittedName>
</protein>
<evidence type="ECO:0000313" key="3">
    <source>
        <dbReference type="Proteomes" id="UP000006038"/>
    </source>
</evidence>
<keyword evidence="3" id="KW-1185">Reference proteome</keyword>
<reference evidence="2" key="2">
    <citation type="submission" date="2013-04" db="UniProtKB">
        <authorList>
            <consortium name="EnsemblPlants"/>
        </authorList>
    </citation>
    <scope>IDENTIFICATION</scope>
</reference>
<sequence length="177" mass="19521">MQLTYGGHTLHSNMSLLPPMLLHVCHKKFVDTSMLRQTFIYLHTIPSTFCYKITSYIWDPPKENNSPCPCPATPSRAPPPARETLATAAVGPARSDVPRLVGPGQASALCTSGAARRDLLSRAPAKGVRPSSPSLLCGLLSRASPPPPVWLMFWLFTFSLLSICLRDKQKRPRNSRR</sequence>
<keyword evidence="1" id="KW-1133">Transmembrane helix</keyword>
<dbReference type="Proteomes" id="UP000006038">
    <property type="component" value="Chromosome 9"/>
</dbReference>
<evidence type="ECO:0000313" key="2">
    <source>
        <dbReference type="EnsemblPlants" id="OB09G11190.1"/>
    </source>
</evidence>
<keyword evidence="1" id="KW-0472">Membrane</keyword>
<dbReference type="EnsemblPlants" id="OB09G11190.1">
    <property type="protein sequence ID" value="OB09G11190.1"/>
    <property type="gene ID" value="OB09G11190"/>
</dbReference>
<dbReference type="HOGENOM" id="CLU_1520154_0_0_1"/>
<dbReference type="AlphaFoldDB" id="J3MVU1"/>
<evidence type="ECO:0000256" key="1">
    <source>
        <dbReference type="SAM" id="Phobius"/>
    </source>
</evidence>